<protein>
    <recommendedName>
        <fullName evidence="7">Fe2OG dioxygenase domain-containing protein</fullName>
    </recommendedName>
</protein>
<keyword evidence="9" id="KW-1185">Reference proteome</keyword>
<dbReference type="PROSITE" id="PS51471">
    <property type="entry name" value="FE2OG_OXY"/>
    <property type="match status" value="1"/>
</dbReference>
<dbReference type="AlphaFoldDB" id="Q7NYT9"/>
<evidence type="ECO:0000256" key="2">
    <source>
        <dbReference type="ARBA" id="ARBA00022723"/>
    </source>
</evidence>
<dbReference type="PANTHER" id="PTHR12907">
    <property type="entry name" value="EGL NINE HOMOLOG-RELATED"/>
    <property type="match status" value="1"/>
</dbReference>
<dbReference type="eggNOG" id="COG3751">
    <property type="taxonomic scope" value="Bacteria"/>
</dbReference>
<sequence>MLATLSVWKRELNCLRLSFFMASRRHRIVPKRLVWARGELVSCGASGHGRRWPRWRLGCRHAHPWREASAPWWGERKPEKFDRAHSPCRLAYGRKRQSVHSAMKFMTQLQFDLDTVLDTLADTGWIVLPRALPAELTANLREACLQVWDEGRFHEAATGRAGGQARRAEIRSDSVLWLDQVAELPAVRAYNAAMDEIMQAVNRGLYLGLVELESHFAVYPEGAFYKKHLDRFQDDDARTLTTVFYLNENWPAEAGGQIRLYLDDACERFVDVEPEAGTLVLFLADRFWHEVLPAKRQRLSVTGWYRRQGGSLPW</sequence>
<dbReference type="Pfam" id="PF13640">
    <property type="entry name" value="2OG-FeII_Oxy_3"/>
    <property type="match status" value="1"/>
</dbReference>
<dbReference type="PANTHER" id="PTHR12907:SF26">
    <property type="entry name" value="HIF PROLYL HYDROXYLASE, ISOFORM C"/>
    <property type="match status" value="1"/>
</dbReference>
<reference evidence="8 9" key="1">
    <citation type="journal article" date="2003" name="Proc. Natl. Acad. Sci. U.S.A.">
        <title>The complete genome sequence of Chromobacterium violaceum reveals remarkable and exploitable bacterial adaptability.</title>
        <authorList>
            <person name="Vasconcelos A.T.R."/>
            <person name="de Almeida D.F."/>
            <person name="Almeida F.C."/>
            <person name="de Almeida L.G.P."/>
            <person name="de Almeida R."/>
            <person name="Goncalves J.A.A."/>
            <person name="Andrade E.M."/>
            <person name="Antonio R.V."/>
            <person name="Araripe J."/>
            <person name="de Araujo M.F.F."/>
            <person name="Filho S.A."/>
            <person name="Azevedo V."/>
            <person name="Batista A.J."/>
            <person name="Bataus L.A.M."/>
            <person name="Batista J.S."/>
            <person name="Belo A."/>
            <person name="vander Berg C."/>
            <person name="Blamey J."/>
            <person name="Bogo M."/>
            <person name="Bonato S."/>
            <person name="Bordignon J."/>
            <person name="Brito C.A."/>
            <person name="Brocchi M."/>
            <person name="Burity H.A."/>
            <person name="Camargo A.A."/>
            <person name="Cardoso D.D.P."/>
            <person name="Carneiro N.P."/>
            <person name="Carraro D.M."/>
            <person name="Carvalho C.M.B."/>
            <person name="Cascardo J.C.M."/>
            <person name="Cavada B.S."/>
            <person name="Chueire L.M.O."/>
            <person name="Pasa T.B.C."/>
            <person name="Duran N."/>
            <person name="Fagundes N."/>
            <person name="Falcao C.L."/>
            <person name="Fantinatti F."/>
            <person name="Farias I.P."/>
            <person name="Felipe M.S.S."/>
            <person name="Ferrari L.P."/>
            <person name="Ferro J.A."/>
            <person name="Ferro M.I.T."/>
            <person name="Franco G.R."/>
            <person name="Freitas N.S.A."/>
            <person name="Furlan L.R."/>
            <person name="Gazzinelli R.T."/>
            <person name="Gomes E.A."/>
            <person name="Goncalves P.R."/>
            <person name="Grangeiro T.B."/>
            <person name="Grattapaglia D."/>
            <person name="Grisard E.C."/>
            <person name="Guimaraes C.T."/>
            <person name="Hanna E.S."/>
            <person name="Hungria M."/>
            <person name="Jardim S.N."/>
            <person name="Laurino J."/>
            <person name="Leoi L.C.T."/>
            <person name="Fassarella L."/>
            <person name="Lima A."/>
            <person name="Loureiro M.F."/>
            <person name="Lyra M.C.P."/>
            <person name="Macedo M."/>
            <person name="Madeira H.M.F."/>
            <person name="Manfio G.P."/>
            <person name="Maranhao A.Q."/>
            <person name="Martins W.S."/>
            <person name="di Mauro S.M.Z."/>
            <person name="de Medeiros S.R.B."/>
            <person name="Meissner R.D.V."/>
            <person name="Menck C.F.M."/>
            <person name="Moreira M.A.M."/>
            <person name="Nascimento F.F."/>
            <person name="Nicolas M.F."/>
            <person name="Oliveira J.G."/>
            <person name="Oliveira S.C."/>
            <person name="Paixao R.F.C."/>
            <person name="Parente J.A."/>
            <person name="Pedrosa F.O."/>
            <person name="Pena S.J.D."/>
            <person name="Perreira J.O."/>
            <person name="Perreira M."/>
            <person name="Pinto L.S.R.C."/>
            <person name="Pinto L.S."/>
            <person name="Porto J.I.R."/>
            <person name="Potrich D.P."/>
            <person name="Neto C.E.R."/>
            <person name="Reis A.M.M."/>
            <person name="Rigo L.U."/>
            <person name="Rondinelli E."/>
            <person name="dos Santos E.B.P."/>
            <person name="Santos F.R."/>
            <person name="Schneider M.P.C."/>
            <person name="Seuanez H.N."/>
            <person name="Silva A.M.R."/>
            <person name="da Silva A.L.C."/>
            <person name="Silva D.W."/>
            <person name="Silva R."/>
            <person name="Simoes I.C."/>
            <person name="Simon D."/>
            <person name="Soares C.M.A."/>
            <person name="Soares R.B.A."/>
            <person name="Souza E.M."/>
            <person name="Souza K.R.L."/>
            <person name="Souza R.C."/>
            <person name="Steffens M.B.R."/>
            <person name="Steindel M."/>
            <person name="Teixeira S.R."/>
            <person name="Urmenyi T."/>
            <person name="Vettore A."/>
            <person name="Wassem R."/>
            <person name="Zaha A."/>
            <person name="Simpson A.J.G."/>
        </authorList>
    </citation>
    <scope>NUCLEOTIDE SEQUENCE [LARGE SCALE GENOMIC DNA]</scope>
    <source>
        <strain evidence="9">ATCC 12472 / DSM 30191 / JCM 1249 / NBRC 12614 / NCIMB 9131 / NCTC 9757</strain>
    </source>
</reference>
<name>Q7NYT9_CHRVO</name>
<dbReference type="Proteomes" id="UP000001424">
    <property type="component" value="Chromosome"/>
</dbReference>
<evidence type="ECO:0000313" key="8">
    <source>
        <dbReference type="EMBL" id="AAQ58858.1"/>
    </source>
</evidence>
<dbReference type="STRING" id="243365.CV_1183"/>
<keyword evidence="4" id="KW-0223">Dioxygenase</keyword>
<dbReference type="GO" id="GO:0008198">
    <property type="term" value="F:ferrous iron binding"/>
    <property type="evidence" value="ECO:0007669"/>
    <property type="project" value="TreeGrafter"/>
</dbReference>
<dbReference type="SMART" id="SM00702">
    <property type="entry name" value="P4Hc"/>
    <property type="match status" value="1"/>
</dbReference>
<evidence type="ECO:0000313" key="9">
    <source>
        <dbReference type="Proteomes" id="UP000001424"/>
    </source>
</evidence>
<keyword evidence="2" id="KW-0479">Metal-binding</keyword>
<accession>Q7NYT9</accession>
<dbReference type="InterPro" id="IPR051559">
    <property type="entry name" value="HIF_prolyl_hydroxylases"/>
</dbReference>
<evidence type="ECO:0000256" key="3">
    <source>
        <dbReference type="ARBA" id="ARBA00022896"/>
    </source>
</evidence>
<dbReference type="InterPro" id="IPR006620">
    <property type="entry name" value="Pro_4_hyd_alph"/>
</dbReference>
<dbReference type="KEGG" id="cvi:CV_1183"/>
<dbReference type="GO" id="GO:0071456">
    <property type="term" value="P:cellular response to hypoxia"/>
    <property type="evidence" value="ECO:0007669"/>
    <property type="project" value="TreeGrafter"/>
</dbReference>
<evidence type="ECO:0000256" key="6">
    <source>
        <dbReference type="ARBA" id="ARBA00023004"/>
    </source>
</evidence>
<dbReference type="HOGENOM" id="CLU_884798_0_0_4"/>
<evidence type="ECO:0000256" key="1">
    <source>
        <dbReference type="ARBA" id="ARBA00001961"/>
    </source>
</evidence>
<gene>
    <name evidence="8" type="ordered locus">CV_1183</name>
</gene>
<dbReference type="GO" id="GO:0031418">
    <property type="term" value="F:L-ascorbic acid binding"/>
    <property type="evidence" value="ECO:0007669"/>
    <property type="project" value="UniProtKB-KW"/>
</dbReference>
<dbReference type="Gene3D" id="2.60.120.620">
    <property type="entry name" value="q2cbj1_9rhob like domain"/>
    <property type="match status" value="1"/>
</dbReference>
<feature type="domain" description="Fe2OG dioxygenase" evidence="7">
    <location>
        <begin position="208"/>
        <end position="307"/>
    </location>
</feature>
<keyword evidence="5" id="KW-0560">Oxidoreductase</keyword>
<dbReference type="InterPro" id="IPR044862">
    <property type="entry name" value="Pro_4_hyd_alph_FE2OG_OXY"/>
</dbReference>
<dbReference type="InterPro" id="IPR005123">
    <property type="entry name" value="Oxoglu/Fe-dep_dioxygenase_dom"/>
</dbReference>
<proteinExistence type="predicted"/>
<evidence type="ECO:0000256" key="4">
    <source>
        <dbReference type="ARBA" id="ARBA00022964"/>
    </source>
</evidence>
<evidence type="ECO:0000256" key="5">
    <source>
        <dbReference type="ARBA" id="ARBA00023002"/>
    </source>
</evidence>
<keyword evidence="6" id="KW-0408">Iron</keyword>
<dbReference type="EMBL" id="AE016825">
    <property type="protein sequence ID" value="AAQ58858.1"/>
    <property type="molecule type" value="Genomic_DNA"/>
</dbReference>
<keyword evidence="3" id="KW-0847">Vitamin C</keyword>
<dbReference type="GO" id="GO:0031543">
    <property type="term" value="F:peptidyl-proline dioxygenase activity"/>
    <property type="evidence" value="ECO:0007669"/>
    <property type="project" value="TreeGrafter"/>
</dbReference>
<comment type="cofactor">
    <cofactor evidence="1">
        <name>L-ascorbate</name>
        <dbReference type="ChEBI" id="CHEBI:38290"/>
    </cofactor>
</comment>
<evidence type="ECO:0000259" key="7">
    <source>
        <dbReference type="PROSITE" id="PS51471"/>
    </source>
</evidence>
<organism evidence="8 9">
    <name type="scientific">Chromobacterium violaceum (strain ATCC 12472 / DSM 30191 / JCM 1249 / CCUG 213 / NBRC 12614 / NCIMB 9131 / NCTC 9757 / MK)</name>
    <dbReference type="NCBI Taxonomy" id="243365"/>
    <lineage>
        <taxon>Bacteria</taxon>
        <taxon>Pseudomonadati</taxon>
        <taxon>Pseudomonadota</taxon>
        <taxon>Betaproteobacteria</taxon>
        <taxon>Neisseriales</taxon>
        <taxon>Chromobacteriaceae</taxon>
        <taxon>Chromobacterium</taxon>
    </lineage>
</organism>